<dbReference type="Proteomes" id="UP000301309">
    <property type="component" value="Unassembled WGS sequence"/>
</dbReference>
<feature type="region of interest" description="Disordered" evidence="1">
    <location>
        <begin position="68"/>
        <end position="210"/>
    </location>
</feature>
<evidence type="ECO:0000313" key="3">
    <source>
        <dbReference type="Proteomes" id="UP000301309"/>
    </source>
</evidence>
<feature type="compositionally biased region" description="Basic and acidic residues" evidence="1">
    <location>
        <begin position="106"/>
        <end position="118"/>
    </location>
</feature>
<proteinExistence type="predicted"/>
<dbReference type="EMBL" id="BJHW01000002">
    <property type="protein sequence ID" value="GDY59185.1"/>
    <property type="molecule type" value="Genomic_DNA"/>
</dbReference>
<organism evidence="2 3">
    <name type="scientific">Streptomyces violaceusniger</name>
    <dbReference type="NCBI Taxonomy" id="68280"/>
    <lineage>
        <taxon>Bacteria</taxon>
        <taxon>Bacillati</taxon>
        <taxon>Actinomycetota</taxon>
        <taxon>Actinomycetes</taxon>
        <taxon>Kitasatosporales</taxon>
        <taxon>Streptomycetaceae</taxon>
        <taxon>Streptomyces</taxon>
        <taxon>Streptomyces violaceusniger group</taxon>
    </lineage>
</organism>
<evidence type="ECO:0008006" key="4">
    <source>
        <dbReference type="Google" id="ProtNLM"/>
    </source>
</evidence>
<feature type="region of interest" description="Disordered" evidence="1">
    <location>
        <begin position="12"/>
        <end position="41"/>
    </location>
</feature>
<sequence>MCVGHLFRWESGFRGTPPNPCHNGETSEMGRHSRPTAAQQARTTTLKAATALGVAGTIAFGLHSTVGGDKSVEARSDVNSQQAQVPDDVEPTADHSPSQSHVAPSESKKPKLISDHTDAATPGGGGSDRSAGTPRHAAPATPDAAPSKAAPTMAPITPAQRNDQVPSSPSAPSETTPSADPTTPSQQPSQPSQTPGQGGQHGKGLVGGLVDGVGDTLDGVLGGVGGVLGG</sequence>
<gene>
    <name evidence="2" type="ORF">SVIO_098080</name>
</gene>
<comment type="caution">
    <text evidence="2">The sequence shown here is derived from an EMBL/GenBank/DDBJ whole genome shotgun (WGS) entry which is preliminary data.</text>
</comment>
<reference evidence="2 3" key="1">
    <citation type="journal article" date="2020" name="Int. J. Syst. Evol. Microbiol.">
        <title>Reclassification of Streptomyces castelarensis and Streptomyces sporoclivatus as later heterotypic synonyms of Streptomyces antimycoticus.</title>
        <authorList>
            <person name="Komaki H."/>
            <person name="Tamura T."/>
        </authorList>
    </citation>
    <scope>NUCLEOTIDE SEQUENCE [LARGE SCALE GENOMIC DNA]</scope>
    <source>
        <strain evidence="2 3">NBRC 13459</strain>
    </source>
</reference>
<feature type="compositionally biased region" description="Gly residues" evidence="1">
    <location>
        <begin position="196"/>
        <end position="210"/>
    </location>
</feature>
<evidence type="ECO:0000256" key="1">
    <source>
        <dbReference type="SAM" id="MobiDB-lite"/>
    </source>
</evidence>
<protein>
    <recommendedName>
        <fullName evidence="4">Extensin</fullName>
    </recommendedName>
</protein>
<keyword evidence="3" id="KW-1185">Reference proteome</keyword>
<evidence type="ECO:0000313" key="2">
    <source>
        <dbReference type="EMBL" id="GDY59185.1"/>
    </source>
</evidence>
<accession>A0A4D4LDJ7</accession>
<dbReference type="AlphaFoldDB" id="A0A4D4LDJ7"/>
<feature type="compositionally biased region" description="Low complexity" evidence="1">
    <location>
        <begin position="166"/>
        <end position="195"/>
    </location>
</feature>
<name>A0A4D4LDJ7_STRVO</name>